<keyword evidence="2" id="KW-0472">Membrane</keyword>
<dbReference type="InterPro" id="IPR036513">
    <property type="entry name" value="STAS_dom_sf"/>
</dbReference>
<keyword evidence="2" id="KW-0812">Transmembrane</keyword>
<organism evidence="4 5">
    <name type="scientific">Mya arenaria</name>
    <name type="common">Soft-shell clam</name>
    <dbReference type="NCBI Taxonomy" id="6604"/>
    <lineage>
        <taxon>Eukaryota</taxon>
        <taxon>Metazoa</taxon>
        <taxon>Spiralia</taxon>
        <taxon>Lophotrochozoa</taxon>
        <taxon>Mollusca</taxon>
        <taxon>Bivalvia</taxon>
        <taxon>Autobranchia</taxon>
        <taxon>Heteroconchia</taxon>
        <taxon>Euheterodonta</taxon>
        <taxon>Imparidentia</taxon>
        <taxon>Neoheterodontei</taxon>
        <taxon>Myida</taxon>
        <taxon>Myoidea</taxon>
        <taxon>Myidae</taxon>
        <taxon>Mya</taxon>
    </lineage>
</organism>
<sequence length="405" mass="46553">MDCQYSQTGTGMDDNEAVWLVTFTAVVVLDVALGLLIGIVFSLYFVLRHSQKPQMSQLGQFPGTGAYKDKTTNKQVVEVPGMKIFRFETSIYFANAEHFRDRLYEKTGLIPRKLLKRKRRAMHETLVRRRQELEQVELERKSKAARALGRQYSLGAVTPRPVDTYEEQLKEAAEHRLVLNRFAKAWQPPINILIIDLSVVNYVDTVAVRMMSDVVKDYKNVGIKVFLAGCKPDVRMMLRNAEFYKSVDYTCLFFTVHEAVIIGQEIVDEEFKRQFPPKDHVRLMVELNNSNPDKPLDDDEDNFNDDDEDDEEAEQAKNKDQSELNDVKSDDEELWFDTSDFDYELKEVRHETVGLLSNAGAAGSSSDVKKVVTFKREGSLINDDDFDMVNLKDNEKPNKSARSMY</sequence>
<evidence type="ECO:0000313" key="4">
    <source>
        <dbReference type="EMBL" id="WAR25028.1"/>
    </source>
</evidence>
<feature type="domain" description="STAS" evidence="3">
    <location>
        <begin position="72"/>
        <end position="263"/>
    </location>
</feature>
<keyword evidence="5" id="KW-1185">Reference proteome</keyword>
<evidence type="ECO:0000256" key="2">
    <source>
        <dbReference type="SAM" id="Phobius"/>
    </source>
</evidence>
<gene>
    <name evidence="4" type="ORF">MAR_010732</name>
</gene>
<dbReference type="Gene3D" id="3.30.750.24">
    <property type="entry name" value="STAS domain"/>
    <property type="match status" value="1"/>
</dbReference>
<feature type="transmembrane region" description="Helical" evidence="2">
    <location>
        <begin position="17"/>
        <end position="47"/>
    </location>
</feature>
<proteinExistence type="predicted"/>
<dbReference type="Pfam" id="PF01740">
    <property type="entry name" value="STAS"/>
    <property type="match status" value="1"/>
</dbReference>
<evidence type="ECO:0000259" key="3">
    <source>
        <dbReference type="PROSITE" id="PS50801"/>
    </source>
</evidence>
<dbReference type="InterPro" id="IPR001902">
    <property type="entry name" value="SLC26A/SulP_fam"/>
</dbReference>
<keyword evidence="2" id="KW-1133">Transmembrane helix</keyword>
<feature type="compositionally biased region" description="Basic and acidic residues" evidence="1">
    <location>
        <begin position="314"/>
        <end position="328"/>
    </location>
</feature>
<dbReference type="PROSITE" id="PS50801">
    <property type="entry name" value="STAS"/>
    <property type="match status" value="1"/>
</dbReference>
<dbReference type="EMBL" id="CP111025">
    <property type="protein sequence ID" value="WAR25028.1"/>
    <property type="molecule type" value="Genomic_DNA"/>
</dbReference>
<dbReference type="SUPFAM" id="SSF52091">
    <property type="entry name" value="SpoIIaa-like"/>
    <property type="match status" value="1"/>
</dbReference>
<dbReference type="Proteomes" id="UP001164746">
    <property type="component" value="Chromosome 14"/>
</dbReference>
<reference evidence="4" key="1">
    <citation type="submission" date="2022-11" db="EMBL/GenBank/DDBJ databases">
        <title>Centuries of genome instability and evolution in soft-shell clam transmissible cancer (bioRxiv).</title>
        <authorList>
            <person name="Hart S.F.M."/>
            <person name="Yonemitsu M.A."/>
            <person name="Giersch R.M."/>
            <person name="Beal B.F."/>
            <person name="Arriagada G."/>
            <person name="Davis B.W."/>
            <person name="Ostrander E.A."/>
            <person name="Goff S.P."/>
            <person name="Metzger M.J."/>
        </authorList>
    </citation>
    <scope>NUCLEOTIDE SEQUENCE</scope>
    <source>
        <strain evidence="4">MELC-2E11</strain>
        <tissue evidence="4">Siphon/mantle</tissue>
    </source>
</reference>
<evidence type="ECO:0000256" key="1">
    <source>
        <dbReference type="SAM" id="MobiDB-lite"/>
    </source>
</evidence>
<feature type="region of interest" description="Disordered" evidence="1">
    <location>
        <begin position="288"/>
        <end position="329"/>
    </location>
</feature>
<evidence type="ECO:0000313" key="5">
    <source>
        <dbReference type="Proteomes" id="UP001164746"/>
    </source>
</evidence>
<dbReference type="CDD" id="cd07042">
    <property type="entry name" value="STAS_SulP_like_sulfate_transporter"/>
    <property type="match status" value="1"/>
</dbReference>
<dbReference type="PANTHER" id="PTHR11814">
    <property type="entry name" value="SULFATE TRANSPORTER"/>
    <property type="match status" value="1"/>
</dbReference>
<accession>A0ABY7FVZ2</accession>
<name>A0ABY7FVZ2_MYAAR</name>
<protein>
    <submittedName>
        <fullName evidence="4">S26A6-like protein</fullName>
    </submittedName>
</protein>
<feature type="compositionally biased region" description="Acidic residues" evidence="1">
    <location>
        <begin position="296"/>
        <end position="313"/>
    </location>
</feature>
<dbReference type="InterPro" id="IPR002645">
    <property type="entry name" value="STAS_dom"/>
</dbReference>